<dbReference type="InterPro" id="IPR050171">
    <property type="entry name" value="MFS_Transporters"/>
</dbReference>
<evidence type="ECO:0000256" key="1">
    <source>
        <dbReference type="ARBA" id="ARBA00004651"/>
    </source>
</evidence>
<evidence type="ECO:0000256" key="7">
    <source>
        <dbReference type="SAM" id="Phobius"/>
    </source>
</evidence>
<feature type="transmembrane region" description="Helical" evidence="7">
    <location>
        <begin position="216"/>
        <end position="242"/>
    </location>
</feature>
<dbReference type="Proteomes" id="UP000245288">
    <property type="component" value="Unassembled WGS sequence"/>
</dbReference>
<evidence type="ECO:0000259" key="8">
    <source>
        <dbReference type="PROSITE" id="PS50850"/>
    </source>
</evidence>
<comment type="caution">
    <text evidence="9">The sequence shown here is derived from an EMBL/GenBank/DDBJ whole genome shotgun (WGS) entry which is preliminary data.</text>
</comment>
<feature type="transmembrane region" description="Helical" evidence="7">
    <location>
        <begin position="145"/>
        <end position="164"/>
    </location>
</feature>
<feature type="transmembrane region" description="Helical" evidence="7">
    <location>
        <begin position="104"/>
        <end position="124"/>
    </location>
</feature>
<protein>
    <recommendedName>
        <fullName evidence="8">Major facilitator superfamily (MFS) profile domain-containing protein</fullName>
    </recommendedName>
</protein>
<evidence type="ECO:0000256" key="4">
    <source>
        <dbReference type="ARBA" id="ARBA00022692"/>
    </source>
</evidence>
<dbReference type="Pfam" id="PF07690">
    <property type="entry name" value="MFS_1"/>
    <property type="match status" value="1"/>
</dbReference>
<dbReference type="AlphaFoldDB" id="A0A2V1JSZ8"/>
<keyword evidence="5 7" id="KW-1133">Transmembrane helix</keyword>
<evidence type="ECO:0000256" key="5">
    <source>
        <dbReference type="ARBA" id="ARBA00022989"/>
    </source>
</evidence>
<feature type="transmembrane region" description="Helical" evidence="7">
    <location>
        <begin position="370"/>
        <end position="390"/>
    </location>
</feature>
<evidence type="ECO:0000256" key="3">
    <source>
        <dbReference type="ARBA" id="ARBA00022475"/>
    </source>
</evidence>
<dbReference type="InterPro" id="IPR036259">
    <property type="entry name" value="MFS_trans_sf"/>
</dbReference>
<proteinExistence type="predicted"/>
<feature type="domain" description="Major facilitator superfamily (MFS) profile" evidence="8">
    <location>
        <begin position="10"/>
        <end position="395"/>
    </location>
</feature>
<gene>
    <name evidence="9" type="ORF">LG34_00630</name>
</gene>
<keyword evidence="3" id="KW-1003">Cell membrane</keyword>
<keyword evidence="6 7" id="KW-0472">Membrane</keyword>
<keyword evidence="2" id="KW-0813">Transport</keyword>
<feature type="transmembrane region" description="Helical" evidence="7">
    <location>
        <begin position="303"/>
        <end position="325"/>
    </location>
</feature>
<dbReference type="PROSITE" id="PS50850">
    <property type="entry name" value="MFS"/>
    <property type="match status" value="1"/>
</dbReference>
<keyword evidence="4 7" id="KW-0812">Transmembrane</keyword>
<feature type="transmembrane region" description="Helical" evidence="7">
    <location>
        <begin position="279"/>
        <end position="297"/>
    </location>
</feature>
<accession>A0A2V1JSZ8</accession>
<dbReference type="SUPFAM" id="SSF103473">
    <property type="entry name" value="MFS general substrate transporter"/>
    <property type="match status" value="1"/>
</dbReference>
<keyword evidence="10" id="KW-1185">Reference proteome</keyword>
<evidence type="ECO:0000313" key="9">
    <source>
        <dbReference type="EMBL" id="PWE87987.1"/>
    </source>
</evidence>
<evidence type="ECO:0000313" key="10">
    <source>
        <dbReference type="Proteomes" id="UP000245288"/>
    </source>
</evidence>
<feature type="transmembrane region" description="Helical" evidence="7">
    <location>
        <begin position="80"/>
        <end position="98"/>
    </location>
</feature>
<dbReference type="PANTHER" id="PTHR23517:SF3">
    <property type="entry name" value="INTEGRAL MEMBRANE TRANSPORT PROTEIN"/>
    <property type="match status" value="1"/>
</dbReference>
<name>A0A2V1JSZ8_EUBRA</name>
<reference evidence="9 10" key="1">
    <citation type="submission" date="2014-09" db="EMBL/GenBank/DDBJ databases">
        <title>Butyrate-producing bacteria isolated from human gut.</title>
        <authorList>
            <person name="Zhang Q."/>
            <person name="Zhao L."/>
        </authorList>
    </citation>
    <scope>NUCLEOTIDE SEQUENCE [LARGE SCALE GENOMIC DNA]</scope>
    <source>
        <strain evidence="9 10">21</strain>
    </source>
</reference>
<evidence type="ECO:0000256" key="6">
    <source>
        <dbReference type="ARBA" id="ARBA00023136"/>
    </source>
</evidence>
<dbReference type="InterPro" id="IPR011701">
    <property type="entry name" value="MFS"/>
</dbReference>
<feature type="transmembrane region" description="Helical" evidence="7">
    <location>
        <begin position="46"/>
        <end position="68"/>
    </location>
</feature>
<feature type="transmembrane region" description="Helical" evidence="7">
    <location>
        <begin position="337"/>
        <end position="358"/>
    </location>
</feature>
<dbReference type="InterPro" id="IPR020846">
    <property type="entry name" value="MFS_dom"/>
</dbReference>
<organism evidence="9 10">
    <name type="scientific">Eubacterium ramulus</name>
    <dbReference type="NCBI Taxonomy" id="39490"/>
    <lineage>
        <taxon>Bacteria</taxon>
        <taxon>Bacillati</taxon>
        <taxon>Bacillota</taxon>
        <taxon>Clostridia</taxon>
        <taxon>Eubacteriales</taxon>
        <taxon>Eubacteriaceae</taxon>
        <taxon>Eubacterium</taxon>
    </lineage>
</organism>
<dbReference type="Gene3D" id="1.20.1250.20">
    <property type="entry name" value="MFS general substrate transporter like domains"/>
    <property type="match status" value="1"/>
</dbReference>
<dbReference type="GO" id="GO:0005886">
    <property type="term" value="C:plasma membrane"/>
    <property type="evidence" value="ECO:0007669"/>
    <property type="project" value="UniProtKB-SubCell"/>
</dbReference>
<dbReference type="OrthoDB" id="2963740at2"/>
<feature type="transmembrane region" description="Helical" evidence="7">
    <location>
        <begin position="170"/>
        <end position="187"/>
    </location>
</feature>
<comment type="subcellular location">
    <subcellularLocation>
        <location evidence="1">Cell membrane</location>
        <topology evidence="1">Multi-pass membrane protein</topology>
    </subcellularLocation>
</comment>
<dbReference type="PANTHER" id="PTHR23517">
    <property type="entry name" value="RESISTANCE PROTEIN MDTM, PUTATIVE-RELATED-RELATED"/>
    <property type="match status" value="1"/>
</dbReference>
<dbReference type="GO" id="GO:0022857">
    <property type="term" value="F:transmembrane transporter activity"/>
    <property type="evidence" value="ECO:0007669"/>
    <property type="project" value="InterPro"/>
</dbReference>
<dbReference type="RefSeq" id="WP_109214386.1">
    <property type="nucleotide sequence ID" value="NZ_JRFU01000008.1"/>
</dbReference>
<dbReference type="EMBL" id="JRFU01000008">
    <property type="protein sequence ID" value="PWE87987.1"/>
    <property type="molecule type" value="Genomic_DNA"/>
</dbReference>
<feature type="transmembrane region" description="Helical" evidence="7">
    <location>
        <begin position="254"/>
        <end position="274"/>
    </location>
</feature>
<evidence type="ECO:0000256" key="2">
    <source>
        <dbReference type="ARBA" id="ARBA00022448"/>
    </source>
</evidence>
<sequence length="404" mass="43979">MQVHERTRKNNATLKLAILCVAMLNNVMGSATSALGTIASIFPDASYTVVSMISTVPPLIMSVVPFFYTPLITHVRKRSILWLSAVLLLVGGLGPAVFHTNIYVILIFRIILGFAVGFCTILSIDLIVDFFDGKEKHTLTGMRDTFNSLGGAAFTLIGGWLAGIQWYYCFWAVLLGFAFIAIPLIFLPEPDRKAKMEFEKEVLGNQSVDVKVPGSVWLFSIFVLLHWIFFYVFITNVAMIVISEQIATPAQSGMIYAFINVGTIIFGLIFGKVFQKIKYVTLFIGMGLGGVALLIASNAVTTGVFIIGAICLGAGSAFLMPSIYAKNGSLTPYKNQSKAISIVSFMIGVGGFLSPFIFNSFGLDGRTQCVVGGILYIVCGALAMILAFVIKPKHNYDLSEYSTH</sequence>